<gene>
    <name evidence="4" type="ORF">FN960_17745</name>
</gene>
<evidence type="ECO:0000313" key="5">
    <source>
        <dbReference type="Proteomes" id="UP000318521"/>
    </source>
</evidence>
<comment type="similarity">
    <text evidence="1">Belongs to the nitroreductase family.</text>
</comment>
<dbReference type="InterPro" id="IPR000415">
    <property type="entry name" value="Nitroreductase-like"/>
</dbReference>
<dbReference type="OrthoDB" id="9782629at2"/>
<organism evidence="4 5">
    <name type="scientific">Alkalicoccobacillus porphyridii</name>
    <dbReference type="NCBI Taxonomy" id="2597270"/>
    <lineage>
        <taxon>Bacteria</taxon>
        <taxon>Bacillati</taxon>
        <taxon>Bacillota</taxon>
        <taxon>Bacilli</taxon>
        <taxon>Bacillales</taxon>
        <taxon>Bacillaceae</taxon>
        <taxon>Alkalicoccobacillus</taxon>
    </lineage>
</organism>
<dbReference type="AlphaFoldDB" id="A0A553ZUR2"/>
<evidence type="ECO:0000313" key="4">
    <source>
        <dbReference type="EMBL" id="TSB45172.1"/>
    </source>
</evidence>
<accession>A0A553ZUR2</accession>
<dbReference type="CDD" id="cd02137">
    <property type="entry name" value="MhqN-like"/>
    <property type="match status" value="1"/>
</dbReference>
<dbReference type="Pfam" id="PF00881">
    <property type="entry name" value="Nitroreductase"/>
    <property type="match status" value="1"/>
</dbReference>
<keyword evidence="2" id="KW-0560">Oxidoreductase</keyword>
<evidence type="ECO:0000259" key="3">
    <source>
        <dbReference type="Pfam" id="PF00881"/>
    </source>
</evidence>
<dbReference type="InterPro" id="IPR029479">
    <property type="entry name" value="Nitroreductase"/>
</dbReference>
<proteinExistence type="inferred from homology"/>
<comment type="caution">
    <text evidence="4">The sequence shown here is derived from an EMBL/GenBank/DDBJ whole genome shotgun (WGS) entry which is preliminary data.</text>
</comment>
<name>A0A553ZUR2_9BACI</name>
<dbReference type="SUPFAM" id="SSF55469">
    <property type="entry name" value="FMN-dependent nitroreductase-like"/>
    <property type="match status" value="1"/>
</dbReference>
<dbReference type="Proteomes" id="UP000318521">
    <property type="component" value="Unassembled WGS sequence"/>
</dbReference>
<feature type="domain" description="Nitroreductase" evidence="3">
    <location>
        <begin position="11"/>
        <end position="186"/>
    </location>
</feature>
<sequence>MQEDLGLFQTIEERHSVKNYDPDFVLSQEDLEDILHAANLAPSSWNLQHWRFLVINEQSKQEELLPIAYNQQQIVDASAVIAILGDLEANKEADSITQSAVDAGFMSGEVKHLLVDQINKAYESSAAVGHQLALVNASLAAMNLMLAAKAKGFDTCPMGGFNAQKFLESFDIPKRYVPIMLISLGKALKPAHRSSRKPLSEKVFYNTMK</sequence>
<dbReference type="GO" id="GO:0016491">
    <property type="term" value="F:oxidoreductase activity"/>
    <property type="evidence" value="ECO:0007669"/>
    <property type="project" value="UniProtKB-KW"/>
</dbReference>
<evidence type="ECO:0000256" key="2">
    <source>
        <dbReference type="ARBA" id="ARBA00023002"/>
    </source>
</evidence>
<keyword evidence="5" id="KW-1185">Reference proteome</keyword>
<protein>
    <submittedName>
        <fullName evidence="4">Nitroreductase family protein</fullName>
    </submittedName>
</protein>
<evidence type="ECO:0000256" key="1">
    <source>
        <dbReference type="ARBA" id="ARBA00007118"/>
    </source>
</evidence>
<dbReference type="PANTHER" id="PTHR43673:SF3">
    <property type="entry name" value="NAD(P)H NITROREDUCTASE YODC-RELATED"/>
    <property type="match status" value="1"/>
</dbReference>
<reference evidence="4 5" key="1">
    <citation type="submission" date="2019-07" db="EMBL/GenBank/DDBJ databases">
        <authorList>
            <person name="Park Y.J."/>
            <person name="Jeong S.E."/>
            <person name="Jung H.S."/>
        </authorList>
    </citation>
    <scope>NUCLEOTIDE SEQUENCE [LARGE SCALE GENOMIC DNA]</scope>
    <source>
        <strain evidence="5">P16(2019)</strain>
    </source>
</reference>
<dbReference type="Gene3D" id="3.40.109.10">
    <property type="entry name" value="NADH Oxidase"/>
    <property type="match status" value="1"/>
</dbReference>
<dbReference type="PANTHER" id="PTHR43673">
    <property type="entry name" value="NAD(P)H NITROREDUCTASE YDGI-RELATED"/>
    <property type="match status" value="1"/>
</dbReference>
<dbReference type="EMBL" id="VLXZ01000014">
    <property type="protein sequence ID" value="TSB45172.1"/>
    <property type="molecule type" value="Genomic_DNA"/>
</dbReference>